<protein>
    <recommendedName>
        <fullName evidence="10">ATP synthase gamma chain</fullName>
    </recommendedName>
    <alternativeName>
        <fullName evidence="10">ATP synthase F1 sector gamma subunit</fullName>
    </alternativeName>
    <alternativeName>
        <fullName evidence="10">F-ATPase gamma subunit</fullName>
    </alternativeName>
</protein>
<comment type="similarity">
    <text evidence="3 10">Belongs to the ATPase gamma chain family.</text>
</comment>
<comment type="function">
    <text evidence="1 10">Produces ATP from ADP in the presence of a proton gradient across the membrane. The gamma chain is believed to be important in regulating ATPase activity and the flow of protons through the CF(0) complex.</text>
</comment>
<dbReference type="GO" id="GO:0005886">
    <property type="term" value="C:plasma membrane"/>
    <property type="evidence" value="ECO:0007669"/>
    <property type="project" value="UniProtKB-SubCell"/>
</dbReference>
<evidence type="ECO:0000313" key="12">
    <source>
        <dbReference type="Proteomes" id="UP000308489"/>
    </source>
</evidence>
<keyword evidence="6 10" id="KW-0406">Ion transport</keyword>
<dbReference type="GO" id="GO:0045259">
    <property type="term" value="C:proton-transporting ATP synthase complex"/>
    <property type="evidence" value="ECO:0007669"/>
    <property type="project" value="UniProtKB-KW"/>
</dbReference>
<name>A0A4U9RR08_HATHI</name>
<evidence type="ECO:0000256" key="4">
    <source>
        <dbReference type="ARBA" id="ARBA00022448"/>
    </source>
</evidence>
<keyword evidence="4 10" id="KW-0813">Transport</keyword>
<dbReference type="PRINTS" id="PR00126">
    <property type="entry name" value="ATPASEGAMMA"/>
</dbReference>
<keyword evidence="10" id="KW-1003">Cell membrane</keyword>
<dbReference type="GO" id="GO:0046933">
    <property type="term" value="F:proton-transporting ATP synthase activity, rotational mechanism"/>
    <property type="evidence" value="ECO:0007669"/>
    <property type="project" value="UniProtKB-UniRule"/>
</dbReference>
<dbReference type="PANTHER" id="PTHR11693:SF22">
    <property type="entry name" value="ATP SYNTHASE SUBUNIT GAMMA, MITOCHONDRIAL"/>
    <property type="match status" value="1"/>
</dbReference>
<dbReference type="OrthoDB" id="9812769at2"/>
<evidence type="ECO:0000256" key="5">
    <source>
        <dbReference type="ARBA" id="ARBA00022781"/>
    </source>
</evidence>
<sequence>MAGTSFAVIRKRINSINNTKKITKAMSLVATSKLRKNKERLYINNQYKANLHKVILNMLSSYEEGSILVDGNGSNKKLYIVITSELGLCAGYNANVISKLKESIKENNNEYGVFVIGQKGLNSIKRINYDILKEYTDIPSVPTFKYSKNITKDILDLYLNEEVGEVNIIYTEFISTIKREVKVERILPIDLNSDSKENEIYELENFEILDEVIKSYIEERLFNAMLNGRTSEESSRMEAMNGATKNANDILDKLSIQYNRLRQSVITQEISEIVGGAEAQR</sequence>
<dbReference type="Gene3D" id="1.10.287.80">
    <property type="entry name" value="ATP synthase, gamma subunit, helix hairpin domain"/>
    <property type="match status" value="1"/>
</dbReference>
<dbReference type="InterPro" id="IPR035968">
    <property type="entry name" value="ATP_synth_F1_ATPase_gsu"/>
</dbReference>
<keyword evidence="9 10" id="KW-0066">ATP synthesis</keyword>
<keyword evidence="8 10" id="KW-0139">CF(1)</keyword>
<evidence type="ECO:0000256" key="9">
    <source>
        <dbReference type="ARBA" id="ARBA00023310"/>
    </source>
</evidence>
<dbReference type="NCBIfam" id="TIGR01146">
    <property type="entry name" value="ATPsyn_F1gamma"/>
    <property type="match status" value="1"/>
</dbReference>
<evidence type="ECO:0000256" key="8">
    <source>
        <dbReference type="ARBA" id="ARBA00023196"/>
    </source>
</evidence>
<keyword evidence="12" id="KW-1185">Reference proteome</keyword>
<dbReference type="InterPro" id="IPR023632">
    <property type="entry name" value="ATP_synth_F1_gsu_CS"/>
</dbReference>
<evidence type="ECO:0000256" key="2">
    <source>
        <dbReference type="ARBA" id="ARBA00004170"/>
    </source>
</evidence>
<dbReference type="PANTHER" id="PTHR11693">
    <property type="entry name" value="ATP SYNTHASE GAMMA CHAIN"/>
    <property type="match status" value="1"/>
</dbReference>
<dbReference type="KEGG" id="hhw:NCTC503_02259"/>
<dbReference type="HAMAP" id="MF_00815">
    <property type="entry name" value="ATP_synth_gamma_bact"/>
    <property type="match status" value="1"/>
</dbReference>
<dbReference type="GO" id="GO:0042777">
    <property type="term" value="P:proton motive force-driven plasma membrane ATP synthesis"/>
    <property type="evidence" value="ECO:0007669"/>
    <property type="project" value="UniProtKB-UniRule"/>
</dbReference>
<dbReference type="CDD" id="cd12151">
    <property type="entry name" value="F1-ATPase_gamma"/>
    <property type="match status" value="1"/>
</dbReference>
<gene>
    <name evidence="10 11" type="primary">atpG</name>
    <name evidence="11" type="ORF">NCTC503_02259</name>
</gene>
<keyword evidence="5 10" id="KW-0375">Hydrogen ion transport</keyword>
<evidence type="ECO:0000256" key="6">
    <source>
        <dbReference type="ARBA" id="ARBA00023065"/>
    </source>
</evidence>
<dbReference type="Proteomes" id="UP000308489">
    <property type="component" value="Chromosome 1"/>
</dbReference>
<dbReference type="InterPro" id="IPR000131">
    <property type="entry name" value="ATP_synth_F1_gsu"/>
</dbReference>
<dbReference type="RefSeq" id="WP_138210803.1">
    <property type="nucleotide sequence ID" value="NZ_CBCRUQ010000002.1"/>
</dbReference>
<evidence type="ECO:0000256" key="7">
    <source>
        <dbReference type="ARBA" id="ARBA00023136"/>
    </source>
</evidence>
<proteinExistence type="inferred from homology"/>
<keyword evidence="7 10" id="KW-0472">Membrane</keyword>
<dbReference type="Pfam" id="PF00231">
    <property type="entry name" value="ATP-synt"/>
    <property type="match status" value="1"/>
</dbReference>
<dbReference type="PROSITE" id="PS00153">
    <property type="entry name" value="ATPASE_GAMMA"/>
    <property type="match status" value="1"/>
</dbReference>
<dbReference type="EMBL" id="LR590481">
    <property type="protein sequence ID" value="VTQ94118.1"/>
    <property type="molecule type" value="Genomic_DNA"/>
</dbReference>
<dbReference type="SUPFAM" id="SSF52943">
    <property type="entry name" value="ATP synthase (F1-ATPase), gamma subunit"/>
    <property type="match status" value="1"/>
</dbReference>
<reference evidence="11 12" key="1">
    <citation type="submission" date="2019-05" db="EMBL/GenBank/DDBJ databases">
        <authorList>
            <consortium name="Pathogen Informatics"/>
        </authorList>
    </citation>
    <scope>NUCLEOTIDE SEQUENCE [LARGE SCALE GENOMIC DNA]</scope>
    <source>
        <strain evidence="11 12">NCTC503</strain>
    </source>
</reference>
<evidence type="ECO:0000256" key="3">
    <source>
        <dbReference type="ARBA" id="ARBA00007681"/>
    </source>
</evidence>
<dbReference type="Gene3D" id="3.40.1380.10">
    <property type="match status" value="1"/>
</dbReference>
<evidence type="ECO:0000256" key="1">
    <source>
        <dbReference type="ARBA" id="ARBA00003456"/>
    </source>
</evidence>
<accession>A0A4U9RR08</accession>
<evidence type="ECO:0000256" key="10">
    <source>
        <dbReference type="HAMAP-Rule" id="MF_00815"/>
    </source>
</evidence>
<evidence type="ECO:0000313" key="11">
    <source>
        <dbReference type="EMBL" id="VTQ94118.1"/>
    </source>
</evidence>
<comment type="subunit">
    <text evidence="10">F-type ATPases have 2 components, CF(1) - the catalytic core - and CF(0) - the membrane proton channel. CF(1) has five subunits: alpha(3), beta(3), gamma(1), delta(1), epsilon(1). CF(0) has three main subunits: a, b and c.</text>
</comment>
<comment type="subcellular location">
    <subcellularLocation>
        <location evidence="10">Cell membrane</location>
        <topology evidence="10">Peripheral membrane protein</topology>
    </subcellularLocation>
    <subcellularLocation>
        <location evidence="2">Membrane</location>
        <topology evidence="2">Peripheral membrane protein</topology>
    </subcellularLocation>
</comment>
<organism evidence="11 12">
    <name type="scientific">Hathewaya histolytica</name>
    <name type="common">Clostridium histolyticum</name>
    <dbReference type="NCBI Taxonomy" id="1498"/>
    <lineage>
        <taxon>Bacteria</taxon>
        <taxon>Bacillati</taxon>
        <taxon>Bacillota</taxon>
        <taxon>Clostridia</taxon>
        <taxon>Eubacteriales</taxon>
        <taxon>Clostridiaceae</taxon>
        <taxon>Hathewaya</taxon>
    </lineage>
</organism>
<dbReference type="GO" id="GO:0005524">
    <property type="term" value="F:ATP binding"/>
    <property type="evidence" value="ECO:0007669"/>
    <property type="project" value="UniProtKB-UniRule"/>
</dbReference>
<dbReference type="AlphaFoldDB" id="A0A4U9RR08"/>